<protein>
    <submittedName>
        <fullName evidence="1">Uncharacterized protein</fullName>
    </submittedName>
</protein>
<reference evidence="1 2" key="1">
    <citation type="journal article" date="2019" name="Microbiol. Resour. Announc.">
        <title>Complete Genome Sequence of Halomonas sulfidaeris Strain Esulfide1 Isolated from a Metal Sulfide Rock at a Depth of 2,200 Meters, Obtained Using Nanopore Sequencing.</title>
        <authorList>
            <person name="Saito M."/>
            <person name="Nishigata A."/>
            <person name="Galipon J."/>
            <person name="Arakawa K."/>
        </authorList>
    </citation>
    <scope>NUCLEOTIDE SEQUENCE [LARGE SCALE GENOMIC DNA]</scope>
    <source>
        <strain evidence="1 2">ATCC BAA-803</strain>
    </source>
</reference>
<dbReference type="KEGG" id="hsr:HSBAA_11970"/>
<evidence type="ECO:0000313" key="2">
    <source>
        <dbReference type="Proteomes" id="UP000320231"/>
    </source>
</evidence>
<evidence type="ECO:0000313" key="1">
    <source>
        <dbReference type="EMBL" id="BBI59891.1"/>
    </source>
</evidence>
<dbReference type="Proteomes" id="UP000320231">
    <property type="component" value="Chromosome"/>
</dbReference>
<proteinExistence type="predicted"/>
<dbReference type="AlphaFoldDB" id="A0A455U600"/>
<gene>
    <name evidence="1" type="ORF">HSBAA_11970</name>
</gene>
<organism evidence="1 2">
    <name type="scientific">Vreelandella sulfidaeris</name>
    <dbReference type="NCBI Taxonomy" id="115553"/>
    <lineage>
        <taxon>Bacteria</taxon>
        <taxon>Pseudomonadati</taxon>
        <taxon>Pseudomonadota</taxon>
        <taxon>Gammaproteobacteria</taxon>
        <taxon>Oceanospirillales</taxon>
        <taxon>Halomonadaceae</taxon>
        <taxon>Vreelandella</taxon>
    </lineage>
</organism>
<sequence length="92" mass="10531">MSQHDSVLDPNATLNAFQNRFPNLQSRFVWYGDTPQHLDDPRVTTFTSYLPDQRISNFSHMNVLFAPENTYYGAEGSYIMLENGQNGLSPSR</sequence>
<accession>A0A455U600</accession>
<name>A0A455U600_9GAMM</name>
<dbReference type="EMBL" id="AP019514">
    <property type="protein sequence ID" value="BBI59891.1"/>
    <property type="molecule type" value="Genomic_DNA"/>
</dbReference>